<organism evidence="2 3">
    <name type="scientific">Paraglomus brasilianum</name>
    <dbReference type="NCBI Taxonomy" id="144538"/>
    <lineage>
        <taxon>Eukaryota</taxon>
        <taxon>Fungi</taxon>
        <taxon>Fungi incertae sedis</taxon>
        <taxon>Mucoromycota</taxon>
        <taxon>Glomeromycotina</taxon>
        <taxon>Glomeromycetes</taxon>
        <taxon>Paraglomerales</taxon>
        <taxon>Paraglomeraceae</taxon>
        <taxon>Paraglomus</taxon>
    </lineage>
</organism>
<keyword evidence="3" id="KW-1185">Reference proteome</keyword>
<reference evidence="2" key="1">
    <citation type="submission" date="2021-06" db="EMBL/GenBank/DDBJ databases">
        <authorList>
            <person name="Kallberg Y."/>
            <person name="Tangrot J."/>
            <person name="Rosling A."/>
        </authorList>
    </citation>
    <scope>NUCLEOTIDE SEQUENCE</scope>
    <source>
        <strain evidence="2">BR232B</strain>
    </source>
</reference>
<dbReference type="AlphaFoldDB" id="A0A9N9BVH1"/>
<name>A0A9N9BVH1_9GLOM</name>
<dbReference type="EMBL" id="CAJVPI010000902">
    <property type="protein sequence ID" value="CAG8581177.1"/>
    <property type="molecule type" value="Genomic_DNA"/>
</dbReference>
<gene>
    <name evidence="2" type="ORF">PBRASI_LOCUS6626</name>
</gene>
<comment type="caution">
    <text evidence="2">The sequence shown here is derived from an EMBL/GenBank/DDBJ whole genome shotgun (WGS) entry which is preliminary data.</text>
</comment>
<dbReference type="Proteomes" id="UP000789739">
    <property type="component" value="Unassembled WGS sequence"/>
</dbReference>
<feature type="region of interest" description="Disordered" evidence="1">
    <location>
        <begin position="88"/>
        <end position="107"/>
    </location>
</feature>
<protein>
    <submittedName>
        <fullName evidence="2">3350_t:CDS:1</fullName>
    </submittedName>
</protein>
<evidence type="ECO:0000313" key="3">
    <source>
        <dbReference type="Proteomes" id="UP000789739"/>
    </source>
</evidence>
<evidence type="ECO:0000256" key="1">
    <source>
        <dbReference type="SAM" id="MobiDB-lite"/>
    </source>
</evidence>
<accession>A0A9N9BVH1</accession>
<sequence>MVGIPWEKQRSAATDYSYGKEPTIPCMEFSDHRDETDYFIDNNATIDHSQRLTVKRPYNEAIGVIITFSPSKPHSTSLETISERPGILKTEKPDKTSGKAITFDYKE</sequence>
<evidence type="ECO:0000313" key="2">
    <source>
        <dbReference type="EMBL" id="CAG8581177.1"/>
    </source>
</evidence>
<proteinExistence type="predicted"/>